<dbReference type="EMBL" id="BAKI01000007">
    <property type="protein sequence ID" value="GAF36071.1"/>
    <property type="molecule type" value="Genomic_DNA"/>
</dbReference>
<evidence type="ECO:0000313" key="3">
    <source>
        <dbReference type="Proteomes" id="UP000019488"/>
    </source>
</evidence>
<evidence type="ECO:0000259" key="1">
    <source>
        <dbReference type="Pfam" id="PF00117"/>
    </source>
</evidence>
<keyword evidence="2" id="KW-0315">Glutamine amidotransferase</keyword>
<evidence type="ECO:0000313" key="2">
    <source>
        <dbReference type="EMBL" id="GAF36071.1"/>
    </source>
</evidence>
<dbReference type="Pfam" id="PF00117">
    <property type="entry name" value="GATase"/>
    <property type="match status" value="1"/>
</dbReference>
<keyword evidence="2" id="KW-0808">Transferase</keyword>
<dbReference type="GO" id="GO:0016740">
    <property type="term" value="F:transferase activity"/>
    <property type="evidence" value="ECO:0007669"/>
    <property type="project" value="UniProtKB-KW"/>
</dbReference>
<sequence length="113" mass="12793">MRINILQHTPNEGPGSILDWSQAHGHQAYIYHPYQFGFLPKAADTDLLVVLGGPMSPNDDLDWIRQERNLINELLAKNVPIFGACFGAQQIAKHWGIQLPMHRLKKSAGHRFI</sequence>
<accession>X0PHW6</accession>
<proteinExistence type="predicted"/>
<dbReference type="SUPFAM" id="SSF52317">
    <property type="entry name" value="Class I glutamine amidotransferase-like"/>
    <property type="match status" value="1"/>
</dbReference>
<gene>
    <name evidence="2" type="ORF">JCM14108_1013</name>
</gene>
<dbReference type="Gene3D" id="3.40.50.880">
    <property type="match status" value="1"/>
</dbReference>
<name>X0PHW6_9LACO</name>
<dbReference type="InterPro" id="IPR017926">
    <property type="entry name" value="GATASE"/>
</dbReference>
<protein>
    <submittedName>
        <fullName evidence="2">Glutamine amidotransferase class-I domain</fullName>
    </submittedName>
</protein>
<organism evidence="2 3">
    <name type="scientific">Lentilactobacillus farraginis DSM 18382 = JCM 14108</name>
    <dbReference type="NCBI Taxonomy" id="1423743"/>
    <lineage>
        <taxon>Bacteria</taxon>
        <taxon>Bacillati</taxon>
        <taxon>Bacillota</taxon>
        <taxon>Bacilli</taxon>
        <taxon>Lactobacillales</taxon>
        <taxon>Lactobacillaceae</taxon>
        <taxon>Lentilactobacillus</taxon>
    </lineage>
</organism>
<dbReference type="Proteomes" id="UP000019488">
    <property type="component" value="Unassembled WGS sequence"/>
</dbReference>
<dbReference type="AlphaFoldDB" id="X0PHW6"/>
<dbReference type="STRING" id="1423743.FD41_GL001319"/>
<reference evidence="2" key="1">
    <citation type="journal article" date="2014" name="Genome Announc.">
        <title>Draft Genome Sequences of Two Lactobacillus Strains, L. farraginis JCM 14108T and L. composti JCM 14202T, Isolated from Compost of Distilled Shochu Residue.</title>
        <authorList>
            <person name="Yuki M."/>
            <person name="Oshima K."/>
            <person name="Suda W."/>
            <person name="Kitahara M."/>
            <person name="Kitamura K."/>
            <person name="Iida T."/>
            <person name="Hattori M."/>
            <person name="Ohkuma M."/>
        </authorList>
    </citation>
    <scope>NUCLEOTIDE SEQUENCE [LARGE SCALE GENOMIC DNA]</scope>
    <source>
        <strain evidence="2">JCM 14108</strain>
    </source>
</reference>
<dbReference type="InterPro" id="IPR029062">
    <property type="entry name" value="Class_I_gatase-like"/>
</dbReference>
<feature type="domain" description="Glutamine amidotransferase" evidence="1">
    <location>
        <begin position="42"/>
        <end position="97"/>
    </location>
</feature>
<dbReference type="PROSITE" id="PS51273">
    <property type="entry name" value="GATASE_TYPE_1"/>
    <property type="match status" value="1"/>
</dbReference>
<comment type="caution">
    <text evidence="2">The sequence shown here is derived from an EMBL/GenBank/DDBJ whole genome shotgun (WGS) entry which is preliminary data.</text>
</comment>